<organism evidence="4 5">
    <name type="scientific">Ancylomarina euxinus</name>
    <dbReference type="NCBI Taxonomy" id="2283627"/>
    <lineage>
        <taxon>Bacteria</taxon>
        <taxon>Pseudomonadati</taxon>
        <taxon>Bacteroidota</taxon>
        <taxon>Bacteroidia</taxon>
        <taxon>Marinilabiliales</taxon>
        <taxon>Marinifilaceae</taxon>
        <taxon>Ancylomarina</taxon>
    </lineage>
</organism>
<dbReference type="OrthoDB" id="9775140at2"/>
<dbReference type="SUPFAM" id="SSF52518">
    <property type="entry name" value="Thiamin diphosphate-binding fold (THDP-binding)"/>
    <property type="match status" value="1"/>
</dbReference>
<evidence type="ECO:0000256" key="2">
    <source>
        <dbReference type="ARBA" id="ARBA00023002"/>
    </source>
</evidence>
<sequence>MADTVLNSPNIKKLSAKDFRSDQENRWCPGCGDHGILNSVQKALADMEIKKEDYAVISGIGCSSRFPYYMDTYGFHTIHGRAAAIASGVKCANPDLEVIQVSGDGDALAIGGNHFIHAVRRNIDMTILLFNNEIYGLTKGQYSPTSNQGMVTKTSPFGTIEEPFKPAQLALGAQSKFYARSIDTSIKLTTEVVKSASAHKGTSIVEILQNCVIYNDGTHALVTDKATKDDYQLILEQDKPMIFGIEKNKGLILGGNGKLIVVTIGEHGITEADVLVHDAHTENPHMHWLLSSMMAPEYPVALGVIRDVASPSYDEKMVQQIKDVQALSSIKNMDDLLNSGDTWVVE</sequence>
<dbReference type="InterPro" id="IPR011766">
    <property type="entry name" value="TPP_enzyme_TPP-bd"/>
</dbReference>
<evidence type="ECO:0000259" key="3">
    <source>
        <dbReference type="Pfam" id="PF02775"/>
    </source>
</evidence>
<dbReference type="InterPro" id="IPR011896">
    <property type="entry name" value="OFOB"/>
</dbReference>
<protein>
    <submittedName>
        <fullName evidence="4">2-oxoacid:ferredoxin oxidoreductase subunit beta</fullName>
    </submittedName>
</protein>
<dbReference type="PANTHER" id="PTHR48084:SF4">
    <property type="entry name" value="2-OXOGLUTARATE OXIDOREDUCTASE SUBUNIT KORB"/>
    <property type="match status" value="1"/>
</dbReference>
<comment type="caution">
    <text evidence="4">The sequence shown here is derived from an EMBL/GenBank/DDBJ whole genome shotgun (WGS) entry which is preliminary data.</text>
</comment>
<dbReference type="InterPro" id="IPR029061">
    <property type="entry name" value="THDP-binding"/>
</dbReference>
<dbReference type="GO" id="GO:0045333">
    <property type="term" value="P:cellular respiration"/>
    <property type="evidence" value="ECO:0007669"/>
    <property type="project" value="UniProtKB-ARBA"/>
</dbReference>
<dbReference type="Pfam" id="PF02775">
    <property type="entry name" value="TPP_enzyme_C"/>
    <property type="match status" value="1"/>
</dbReference>
<dbReference type="CDD" id="cd03375">
    <property type="entry name" value="TPP_OGFOR"/>
    <property type="match status" value="1"/>
</dbReference>
<evidence type="ECO:0000313" key="4">
    <source>
        <dbReference type="EMBL" id="RRG19631.1"/>
    </source>
</evidence>
<comment type="cofactor">
    <cofactor evidence="1">
        <name>[4Fe-4S] cluster</name>
        <dbReference type="ChEBI" id="CHEBI:49883"/>
    </cofactor>
</comment>
<dbReference type="Proteomes" id="UP000285794">
    <property type="component" value="Unassembled WGS sequence"/>
</dbReference>
<accession>A0A425XXZ7</accession>
<keyword evidence="5" id="KW-1185">Reference proteome</keyword>
<dbReference type="RefSeq" id="WP_125031639.1">
    <property type="nucleotide sequence ID" value="NZ_JAPXVP010000015.1"/>
</dbReference>
<name>A0A425XXZ7_9BACT</name>
<dbReference type="InterPro" id="IPR051457">
    <property type="entry name" value="2-oxoacid:Fd_oxidoreductase"/>
</dbReference>
<dbReference type="GO" id="GO:0044281">
    <property type="term" value="P:small molecule metabolic process"/>
    <property type="evidence" value="ECO:0007669"/>
    <property type="project" value="UniProtKB-ARBA"/>
</dbReference>
<evidence type="ECO:0000313" key="5">
    <source>
        <dbReference type="Proteomes" id="UP000285794"/>
    </source>
</evidence>
<dbReference type="GO" id="GO:0016625">
    <property type="term" value="F:oxidoreductase activity, acting on the aldehyde or oxo group of donors, iron-sulfur protein as acceptor"/>
    <property type="evidence" value="ECO:0007669"/>
    <property type="project" value="UniProtKB-ARBA"/>
</dbReference>
<gene>
    <name evidence="4" type="ORF">DWB61_14660</name>
</gene>
<dbReference type="PANTHER" id="PTHR48084">
    <property type="entry name" value="2-OXOGLUTARATE OXIDOREDUCTASE SUBUNIT KORB-RELATED"/>
    <property type="match status" value="1"/>
</dbReference>
<dbReference type="GO" id="GO:0030976">
    <property type="term" value="F:thiamine pyrophosphate binding"/>
    <property type="evidence" value="ECO:0007669"/>
    <property type="project" value="InterPro"/>
</dbReference>
<keyword evidence="2" id="KW-0560">Oxidoreductase</keyword>
<dbReference type="EMBL" id="QQWG01000018">
    <property type="protein sequence ID" value="RRG19631.1"/>
    <property type="molecule type" value="Genomic_DNA"/>
</dbReference>
<dbReference type="AlphaFoldDB" id="A0A425XXZ7"/>
<reference evidence="4 5" key="1">
    <citation type="submission" date="2018-07" db="EMBL/GenBank/DDBJ databases">
        <title>Draft genome sequence of Ancylomarina sp. M1P.</title>
        <authorList>
            <person name="Yadav S."/>
            <person name="Villanueva L."/>
            <person name="Damste J.S.S."/>
        </authorList>
    </citation>
    <scope>NUCLEOTIDE SEQUENCE [LARGE SCALE GENOMIC DNA]</scope>
    <source>
        <strain evidence="4 5">M1P</strain>
    </source>
</reference>
<evidence type="ECO:0000256" key="1">
    <source>
        <dbReference type="ARBA" id="ARBA00001966"/>
    </source>
</evidence>
<dbReference type="NCBIfam" id="TIGR02177">
    <property type="entry name" value="PorB_KorB"/>
    <property type="match status" value="1"/>
</dbReference>
<proteinExistence type="predicted"/>
<feature type="domain" description="Thiamine pyrophosphate enzyme TPP-binding" evidence="3">
    <location>
        <begin position="60"/>
        <end position="207"/>
    </location>
</feature>
<dbReference type="Gene3D" id="3.40.50.970">
    <property type="match status" value="1"/>
</dbReference>